<protein>
    <submittedName>
        <fullName evidence="2">PepSY domain-containing protein</fullName>
    </submittedName>
</protein>
<dbReference type="EMBL" id="CP137852">
    <property type="protein sequence ID" value="WPB86961.1"/>
    <property type="molecule type" value="Genomic_DNA"/>
</dbReference>
<dbReference type="RefSeq" id="WP_318650918.1">
    <property type="nucleotide sequence ID" value="NZ_CP137852.1"/>
</dbReference>
<evidence type="ECO:0000313" key="3">
    <source>
        <dbReference type="Proteomes" id="UP001305521"/>
    </source>
</evidence>
<reference evidence="2 3" key="1">
    <citation type="submission" date="2023-11" db="EMBL/GenBank/DDBJ databases">
        <title>Arctic aerobic anoxygenic photoheterotroph Sediminicoccus rosea KRV36 adapts its photosynthesis to long days of polar summer.</title>
        <authorList>
            <person name="Tomasch J."/>
            <person name="Kopejtka K."/>
            <person name="Bily T."/>
            <person name="Gardiner A.T."/>
            <person name="Gardian Z."/>
            <person name="Shivaramu S."/>
            <person name="Koblizek M."/>
            <person name="Engelhardt F."/>
            <person name="Kaftan D."/>
        </authorList>
    </citation>
    <scope>NUCLEOTIDE SEQUENCE [LARGE SCALE GENOMIC DNA]</scope>
    <source>
        <strain evidence="2 3">R-30</strain>
    </source>
</reference>
<dbReference type="InterPro" id="IPR025711">
    <property type="entry name" value="PepSY"/>
</dbReference>
<gene>
    <name evidence="2" type="ORF">R9Z33_08810</name>
</gene>
<keyword evidence="3" id="KW-1185">Reference proteome</keyword>
<feature type="domain" description="PepSY" evidence="1">
    <location>
        <begin position="49"/>
        <end position="105"/>
    </location>
</feature>
<accession>A0ABZ0PP06</accession>
<sequence length="106" mass="11865">MIFRRALLGLPGALPLLLAAEPARADGRRRREEQERVRRAIAEGRIRPLSEILALVRPQLGGEVIGVELDEDDGVFVYEIKVLTRGGRRRELQVDAATGRILKVED</sequence>
<evidence type="ECO:0000313" key="2">
    <source>
        <dbReference type="EMBL" id="WPB86961.1"/>
    </source>
</evidence>
<dbReference type="Proteomes" id="UP001305521">
    <property type="component" value="Chromosome"/>
</dbReference>
<name>A0ABZ0PP06_9PROT</name>
<proteinExistence type="predicted"/>
<evidence type="ECO:0000259" key="1">
    <source>
        <dbReference type="Pfam" id="PF03413"/>
    </source>
</evidence>
<dbReference type="Gene3D" id="3.10.450.40">
    <property type="match status" value="1"/>
</dbReference>
<organism evidence="2 3">
    <name type="scientific">Sediminicoccus rosea</name>
    <dbReference type="NCBI Taxonomy" id="1225128"/>
    <lineage>
        <taxon>Bacteria</taxon>
        <taxon>Pseudomonadati</taxon>
        <taxon>Pseudomonadota</taxon>
        <taxon>Alphaproteobacteria</taxon>
        <taxon>Acetobacterales</taxon>
        <taxon>Roseomonadaceae</taxon>
        <taxon>Sediminicoccus</taxon>
    </lineage>
</organism>
<dbReference type="Pfam" id="PF03413">
    <property type="entry name" value="PepSY"/>
    <property type="match status" value="1"/>
</dbReference>